<reference evidence="4" key="1">
    <citation type="submission" date="2016-11" db="EMBL/GenBank/DDBJ databases">
        <authorList>
            <person name="Varghese N."/>
            <person name="Submissions S."/>
        </authorList>
    </citation>
    <scope>NUCLEOTIDE SEQUENCE [LARGE SCALE GENOMIC DNA]</scope>
    <source>
        <strain evidence="4">DSM 17963</strain>
    </source>
</reference>
<name>A0A1M5JCJ7_9FLAO</name>
<dbReference type="Pfam" id="PF00326">
    <property type="entry name" value="Peptidase_S9"/>
    <property type="match status" value="1"/>
</dbReference>
<dbReference type="GO" id="GO:0006508">
    <property type="term" value="P:proteolysis"/>
    <property type="evidence" value="ECO:0007669"/>
    <property type="project" value="InterPro"/>
</dbReference>
<dbReference type="RefSeq" id="WP_084538599.1">
    <property type="nucleotide sequence ID" value="NZ_FQWC01000002.1"/>
</dbReference>
<dbReference type="OrthoDB" id="9812921at2"/>
<dbReference type="InterPro" id="IPR011042">
    <property type="entry name" value="6-blade_b-propeller_TolB-like"/>
</dbReference>
<dbReference type="GO" id="GO:0004252">
    <property type="term" value="F:serine-type endopeptidase activity"/>
    <property type="evidence" value="ECO:0007669"/>
    <property type="project" value="TreeGrafter"/>
</dbReference>
<sequence length="876" mass="101683">MFLFNLIIRKISFFILQLVVCLSWGQTMQKKRLLTPDFYHLWSTLQLDKISENGEWISWKMSYSNGNDTLFLKNPLHNKILQFSFGTNSIFAGNDFFICQIGKNLELLNLKSYKKEFYPNIDKFEYSAPIHTLVFLKKKSELNNSLVIRSFNNGSVKEIQNVINFTISPCKRYITYSLSQSKNLCSVHIYDLRSQIDLKLAESEADTIFSDFTWQNDGNAIAFLQRSYNQKIISIYFFILKDKKMKKLEEKQASDSLYGKSFYWDPFYKIIISDDLKRVFFSVRDNKSNKNNTSSLVEIWNGNDKWIYPQDDKTGNFKDSPKIALWEPEKNICRQITSDSLPKILLTGNFNYALLYNPKDYEPQFEDEGPSDIYLMDLNTLEKSLLLKKQFGCRRSVIPSPNGKFIAYYKNNHWWIYDLYLKSHHNVTEKVGVSFTEKTRLSAESLCGSPGWSKDGKNFIIYDQYDIWIVKTDGSSFKKITSGRDAKIVFRITESSATKILNYQYDKSKNQIYDLEKPLILQAHGEDEKTGYFQWFPNNKVKKIIYEASLIKDLKSNFKGESIVFLEQKFNMPPKLQLVNGNKKKSTVYSSNNHHEKFLLGNSKLIYYQNSKKQNIKSVLIYPANYNHSKKYPMIVNIYEIQSMNLHKYFNPTLFNEGGFNPSILSSEGYFVLLPDIILEQGNPGISALDCVTSATQKIIDMGLVDPASIGLMGHSFGGFETAFIATQTNLFAAVVPSGAITNLKNFYFTVNLKSGKPESWRFQSLQWNMRKSPFEEPDLYVRNSPIDHIEKIKVPTLLWSGKEDAQVDVKQSIEFYLALRRLGKKSIMLLYPNENHSFSSESAQKDISIRILQWFDYFLKKKQGKEYLWISDGIK</sequence>
<dbReference type="AlphaFoldDB" id="A0A1M5JCJ7"/>
<dbReference type="InterPro" id="IPR029058">
    <property type="entry name" value="AB_hydrolase_fold"/>
</dbReference>
<evidence type="ECO:0000313" key="3">
    <source>
        <dbReference type="EMBL" id="SHG38288.1"/>
    </source>
</evidence>
<proteinExistence type="predicted"/>
<feature type="domain" description="Peptidase S9 prolyl oligopeptidase catalytic" evidence="2">
    <location>
        <begin position="693"/>
        <end position="862"/>
    </location>
</feature>
<evidence type="ECO:0000259" key="2">
    <source>
        <dbReference type="Pfam" id="PF00326"/>
    </source>
</evidence>
<protein>
    <submittedName>
        <fullName evidence="3">Dipeptidyl aminopeptidase/acylaminoacyl peptidase</fullName>
    </submittedName>
</protein>
<keyword evidence="1" id="KW-0378">Hydrolase</keyword>
<dbReference type="Gene3D" id="3.40.50.1820">
    <property type="entry name" value="alpha/beta hydrolase"/>
    <property type="match status" value="1"/>
</dbReference>
<dbReference type="SUPFAM" id="SSF82171">
    <property type="entry name" value="DPP6 N-terminal domain-like"/>
    <property type="match status" value="1"/>
</dbReference>
<dbReference type="InterPro" id="IPR001375">
    <property type="entry name" value="Peptidase_S9_cat"/>
</dbReference>
<keyword evidence="3" id="KW-0031">Aminopeptidase</keyword>
<evidence type="ECO:0000256" key="1">
    <source>
        <dbReference type="ARBA" id="ARBA00022801"/>
    </source>
</evidence>
<dbReference type="Proteomes" id="UP000184071">
    <property type="component" value="Unassembled WGS sequence"/>
</dbReference>
<dbReference type="GO" id="GO:0004177">
    <property type="term" value="F:aminopeptidase activity"/>
    <property type="evidence" value="ECO:0007669"/>
    <property type="project" value="UniProtKB-KW"/>
</dbReference>
<dbReference type="EMBL" id="FQWC01000002">
    <property type="protein sequence ID" value="SHG38288.1"/>
    <property type="molecule type" value="Genomic_DNA"/>
</dbReference>
<dbReference type="SUPFAM" id="SSF53474">
    <property type="entry name" value="alpha/beta-Hydrolases"/>
    <property type="match status" value="1"/>
</dbReference>
<dbReference type="STRING" id="370979.SAMN05443663_102676"/>
<organism evidence="3 4">
    <name type="scientific">Flavobacterium defluvii</name>
    <dbReference type="NCBI Taxonomy" id="370979"/>
    <lineage>
        <taxon>Bacteria</taxon>
        <taxon>Pseudomonadati</taxon>
        <taxon>Bacteroidota</taxon>
        <taxon>Flavobacteriia</taxon>
        <taxon>Flavobacteriales</taxon>
        <taxon>Flavobacteriaceae</taxon>
        <taxon>Flavobacterium</taxon>
    </lineage>
</organism>
<dbReference type="PANTHER" id="PTHR42776">
    <property type="entry name" value="SERINE PEPTIDASE S9 FAMILY MEMBER"/>
    <property type="match status" value="1"/>
</dbReference>
<dbReference type="Gene3D" id="2.120.10.30">
    <property type="entry name" value="TolB, C-terminal domain"/>
    <property type="match status" value="1"/>
</dbReference>
<accession>A0A1M5JCJ7</accession>
<evidence type="ECO:0000313" key="4">
    <source>
        <dbReference type="Proteomes" id="UP000184071"/>
    </source>
</evidence>
<dbReference type="PANTHER" id="PTHR42776:SF27">
    <property type="entry name" value="DIPEPTIDYL PEPTIDASE FAMILY MEMBER 6"/>
    <property type="match status" value="1"/>
</dbReference>
<keyword evidence="3" id="KW-0645">Protease</keyword>
<keyword evidence="4" id="KW-1185">Reference proteome</keyword>
<gene>
    <name evidence="3" type="ORF">SAMN05443663_102676</name>
</gene>